<dbReference type="GO" id="GO:0008270">
    <property type="term" value="F:zinc ion binding"/>
    <property type="evidence" value="ECO:0007669"/>
    <property type="project" value="InterPro"/>
</dbReference>
<dbReference type="Pfam" id="PF01844">
    <property type="entry name" value="HNH"/>
    <property type="match status" value="1"/>
</dbReference>
<dbReference type="Proteomes" id="UP000192708">
    <property type="component" value="Unassembled WGS sequence"/>
</dbReference>
<feature type="domain" description="HNH nuclease" evidence="1">
    <location>
        <begin position="211"/>
        <end position="265"/>
    </location>
</feature>
<dbReference type="GO" id="GO:0004519">
    <property type="term" value="F:endonuclease activity"/>
    <property type="evidence" value="ECO:0007669"/>
    <property type="project" value="UniProtKB-KW"/>
</dbReference>
<dbReference type="RefSeq" id="WP_084283897.1">
    <property type="nucleotide sequence ID" value="NZ_FWXJ01000009.1"/>
</dbReference>
<gene>
    <name evidence="2" type="ORF">SAMN06296008_109113</name>
</gene>
<evidence type="ECO:0000313" key="3">
    <source>
        <dbReference type="Proteomes" id="UP000192708"/>
    </source>
</evidence>
<keyword evidence="2" id="KW-0540">Nuclease</keyword>
<dbReference type="OrthoDB" id="9804086at2"/>
<dbReference type="GO" id="GO:0003676">
    <property type="term" value="F:nucleic acid binding"/>
    <property type="evidence" value="ECO:0007669"/>
    <property type="project" value="InterPro"/>
</dbReference>
<organism evidence="2 3">
    <name type="scientific">Polynucleobacter kasalickyi</name>
    <dbReference type="NCBI Taxonomy" id="1938817"/>
    <lineage>
        <taxon>Bacteria</taxon>
        <taxon>Pseudomonadati</taxon>
        <taxon>Pseudomonadota</taxon>
        <taxon>Betaproteobacteria</taxon>
        <taxon>Burkholderiales</taxon>
        <taxon>Burkholderiaceae</taxon>
        <taxon>Polynucleobacter</taxon>
    </lineage>
</organism>
<keyword evidence="2" id="KW-0378">Hydrolase</keyword>
<keyword evidence="3" id="KW-1185">Reference proteome</keyword>
<evidence type="ECO:0000259" key="1">
    <source>
        <dbReference type="SMART" id="SM00507"/>
    </source>
</evidence>
<proteinExistence type="predicted"/>
<keyword evidence="2" id="KW-0255">Endonuclease</keyword>
<protein>
    <submittedName>
        <fullName evidence="2">HNH endonuclease</fullName>
    </submittedName>
</protein>
<dbReference type="EMBL" id="FWXJ01000009">
    <property type="protein sequence ID" value="SMC62348.1"/>
    <property type="molecule type" value="Genomic_DNA"/>
</dbReference>
<dbReference type="AlphaFoldDB" id="A0A1W2AQ69"/>
<dbReference type="Gene3D" id="1.10.30.50">
    <property type="match status" value="1"/>
</dbReference>
<dbReference type="SMART" id="SM00507">
    <property type="entry name" value="HNHc"/>
    <property type="match status" value="1"/>
</dbReference>
<evidence type="ECO:0000313" key="2">
    <source>
        <dbReference type="EMBL" id="SMC62348.1"/>
    </source>
</evidence>
<name>A0A1W2AQ69_9BURK</name>
<reference evidence="2 3" key="1">
    <citation type="submission" date="2017-04" db="EMBL/GenBank/DDBJ databases">
        <authorList>
            <person name="Afonso C.L."/>
            <person name="Miller P.J."/>
            <person name="Scott M.A."/>
            <person name="Spackman E."/>
            <person name="Goraichik I."/>
            <person name="Dimitrov K.M."/>
            <person name="Suarez D.L."/>
            <person name="Swayne D.E."/>
        </authorList>
    </citation>
    <scope>NUCLEOTIDE SEQUENCE [LARGE SCALE GENOMIC DNA]</scope>
    <source>
        <strain evidence="2 3">VK13</strain>
    </source>
</reference>
<accession>A0A1W2AQ69</accession>
<sequence>MVSAESQIEFLQKIQTLFEDSSFSATYKYALLITLTNLAIEFGNDQPEELILPSKKIATRFAELYWPQIKEYASGKNVGVLHQNNGIQAKIISVLLNIQNETGIDSFANVVTSHVWKWKMNSIITTIWQNPVFYLQEDENQFIYTYSNNESLTLTKEAHICLRKFSEYIIQYAKNGWMTHLKTNVKNQQILNTDSDLESFLFGASRDTLIQLRPVLMDYQHGRCFYCAKNLASNEKADIDHFIPWKKYSRNIAENLVLTCPSCNRSKSDMLAGKAHLENWILKAATNVHRNSEIHHLGFLSDLECNKRIAHWAYRNAAVANSNAWVMRNQYEIINQDYLSFFQ</sequence>
<dbReference type="CDD" id="cd00085">
    <property type="entry name" value="HNHc"/>
    <property type="match status" value="1"/>
</dbReference>
<dbReference type="InterPro" id="IPR003615">
    <property type="entry name" value="HNH_nuc"/>
</dbReference>
<dbReference type="InterPro" id="IPR002711">
    <property type="entry name" value="HNH"/>
</dbReference>
<dbReference type="STRING" id="1938817.SAMN06296008_109113"/>